<dbReference type="Pfam" id="PF12867">
    <property type="entry name" value="DinB_2"/>
    <property type="match status" value="1"/>
</dbReference>
<comment type="caution">
    <text evidence="2">The sequence shown here is derived from an EMBL/GenBank/DDBJ whole genome shotgun (WGS) entry which is preliminary data.</text>
</comment>
<dbReference type="InterPro" id="IPR034660">
    <property type="entry name" value="DinB/YfiT-like"/>
</dbReference>
<dbReference type="RefSeq" id="WP_188956095.1">
    <property type="nucleotide sequence ID" value="NZ_BMIB01000004.1"/>
</dbReference>
<dbReference type="Gene3D" id="1.20.120.450">
    <property type="entry name" value="dinb family like domain"/>
    <property type="match status" value="1"/>
</dbReference>
<proteinExistence type="predicted"/>
<keyword evidence="3" id="KW-1185">Reference proteome</keyword>
<dbReference type="AlphaFoldDB" id="A0A917MY67"/>
<evidence type="ECO:0000313" key="2">
    <source>
        <dbReference type="EMBL" id="GGH76864.1"/>
    </source>
</evidence>
<evidence type="ECO:0000259" key="1">
    <source>
        <dbReference type="Pfam" id="PF12867"/>
    </source>
</evidence>
<gene>
    <name evidence="2" type="ORF">GCM10011379_42350</name>
</gene>
<sequence length="153" mass="17792">MIQQIDRVRKTRQYVLDKIRPLSTEQWNLVPHGFNNNIVWNFAHMIAAQQGICYLRAGETMQIEESFYHLYKPGTKPTQFVGPEEIQVIKSLFFTTLDSLETDLKQSAFAGYQPWTTRYGVEIHNIQETLHFLLYHEGLHAGIITAMKNIVSH</sequence>
<evidence type="ECO:0000313" key="3">
    <source>
        <dbReference type="Proteomes" id="UP000627292"/>
    </source>
</evidence>
<organism evidence="2 3">
    <name type="scientific">Filimonas zeae</name>
    <dbReference type="NCBI Taxonomy" id="1737353"/>
    <lineage>
        <taxon>Bacteria</taxon>
        <taxon>Pseudomonadati</taxon>
        <taxon>Bacteroidota</taxon>
        <taxon>Chitinophagia</taxon>
        <taxon>Chitinophagales</taxon>
        <taxon>Chitinophagaceae</taxon>
        <taxon>Filimonas</taxon>
    </lineage>
</organism>
<accession>A0A917MY67</accession>
<protein>
    <recommendedName>
        <fullName evidence="1">DinB-like domain-containing protein</fullName>
    </recommendedName>
</protein>
<dbReference type="InterPro" id="IPR024775">
    <property type="entry name" value="DinB-like"/>
</dbReference>
<reference evidence="2" key="2">
    <citation type="submission" date="2020-09" db="EMBL/GenBank/DDBJ databases">
        <authorList>
            <person name="Sun Q."/>
            <person name="Zhou Y."/>
        </authorList>
    </citation>
    <scope>NUCLEOTIDE SEQUENCE</scope>
    <source>
        <strain evidence="2">CGMCC 1.15290</strain>
    </source>
</reference>
<dbReference type="SUPFAM" id="SSF109854">
    <property type="entry name" value="DinB/YfiT-like putative metalloenzymes"/>
    <property type="match status" value="1"/>
</dbReference>
<reference evidence="2" key="1">
    <citation type="journal article" date="2014" name="Int. J. Syst. Evol. Microbiol.">
        <title>Complete genome sequence of Corynebacterium casei LMG S-19264T (=DSM 44701T), isolated from a smear-ripened cheese.</title>
        <authorList>
            <consortium name="US DOE Joint Genome Institute (JGI-PGF)"/>
            <person name="Walter F."/>
            <person name="Albersmeier A."/>
            <person name="Kalinowski J."/>
            <person name="Ruckert C."/>
        </authorList>
    </citation>
    <scope>NUCLEOTIDE SEQUENCE</scope>
    <source>
        <strain evidence="2">CGMCC 1.15290</strain>
    </source>
</reference>
<name>A0A917MY67_9BACT</name>
<dbReference type="EMBL" id="BMIB01000004">
    <property type="protein sequence ID" value="GGH76864.1"/>
    <property type="molecule type" value="Genomic_DNA"/>
</dbReference>
<feature type="domain" description="DinB-like" evidence="1">
    <location>
        <begin position="9"/>
        <end position="144"/>
    </location>
</feature>
<dbReference type="Proteomes" id="UP000627292">
    <property type="component" value="Unassembled WGS sequence"/>
</dbReference>